<dbReference type="PANTHER" id="PTHR33240">
    <property type="entry name" value="OS08G0508500 PROTEIN"/>
    <property type="match status" value="1"/>
</dbReference>
<organism evidence="1">
    <name type="scientific">Nicotiana tabacum</name>
    <name type="common">Common tobacco</name>
    <dbReference type="NCBI Taxonomy" id="4097"/>
    <lineage>
        <taxon>Eukaryota</taxon>
        <taxon>Viridiplantae</taxon>
        <taxon>Streptophyta</taxon>
        <taxon>Embryophyta</taxon>
        <taxon>Tracheophyta</taxon>
        <taxon>Spermatophyta</taxon>
        <taxon>Magnoliopsida</taxon>
        <taxon>eudicotyledons</taxon>
        <taxon>Gunneridae</taxon>
        <taxon>Pentapetalae</taxon>
        <taxon>asterids</taxon>
        <taxon>lamiids</taxon>
        <taxon>Solanales</taxon>
        <taxon>Solanaceae</taxon>
        <taxon>Nicotianoideae</taxon>
        <taxon>Nicotianeae</taxon>
        <taxon>Nicotiana</taxon>
    </lineage>
</organism>
<dbReference type="AlphaFoldDB" id="A0A1S3Z008"/>
<accession>A0A1S3Z008</accession>
<name>A0A1S3Z008_TOBAC</name>
<dbReference type="PANTHER" id="PTHR33240:SF8">
    <property type="entry name" value="OS03G0439900 PROTEIN"/>
    <property type="match status" value="1"/>
</dbReference>
<sequence length="200" mass="22542">MKNGEEPPKPPTPKRTVNVIIGCEEVNGVTYTIIKRTTKISVTHEKQIRQVLEGESIPFDVEDADDLFIPHNNALVISLRVHDTNIKQVLIDPDSSINIILLRVVNQMQSIDRMIPKARSLSGFDNSSVIIKEEITLSTFAKGVVKDTKFQVVDADIAYNIIIGRPWIHDTDDVPSTLHQVIKFPSHWGIRQIMEDQRAA</sequence>
<protein>
    <submittedName>
        <fullName evidence="1">Uncharacterized protein</fullName>
    </submittedName>
</protein>
<dbReference type="OMA" id="VCKINVI"/>
<evidence type="ECO:0000313" key="1">
    <source>
        <dbReference type="RefSeq" id="XP_016457708.1"/>
    </source>
</evidence>
<dbReference type="PaxDb" id="4097-A0A1S3Z008"/>
<dbReference type="RefSeq" id="XP_016457708.1">
    <property type="nucleotide sequence ID" value="XM_016602222.1"/>
</dbReference>
<dbReference type="OrthoDB" id="2919534at2759"/>
<dbReference type="KEGG" id="nta:107781508"/>
<proteinExistence type="predicted"/>
<reference evidence="1" key="1">
    <citation type="submission" date="2025-08" db="UniProtKB">
        <authorList>
            <consortium name="RefSeq"/>
        </authorList>
    </citation>
    <scope>IDENTIFICATION</scope>
</reference>
<gene>
    <name evidence="1" type="primary">LOC107781508</name>
</gene>
<dbReference type="CDD" id="cd00303">
    <property type="entry name" value="retropepsin_like"/>
    <property type="match status" value="1"/>
</dbReference>